<keyword evidence="1" id="KW-1133">Transmembrane helix</keyword>
<proteinExistence type="predicted"/>
<dbReference type="Pfam" id="PF14501">
    <property type="entry name" value="HATPase_c_5"/>
    <property type="match status" value="1"/>
</dbReference>
<evidence type="ECO:0000313" key="3">
    <source>
        <dbReference type="EMBL" id="SET16640.1"/>
    </source>
</evidence>
<dbReference type="AlphaFoldDB" id="A0A1I0CCB1"/>
<feature type="transmembrane region" description="Helical" evidence="1">
    <location>
        <begin position="158"/>
        <end position="176"/>
    </location>
</feature>
<evidence type="ECO:0000313" key="4">
    <source>
        <dbReference type="Proteomes" id="UP000199800"/>
    </source>
</evidence>
<dbReference type="InterPro" id="IPR036890">
    <property type="entry name" value="HATPase_C_sf"/>
</dbReference>
<keyword evidence="1" id="KW-0472">Membrane</keyword>
<dbReference type="OrthoDB" id="9813149at2"/>
<evidence type="ECO:0000256" key="1">
    <source>
        <dbReference type="SAM" id="Phobius"/>
    </source>
</evidence>
<sequence>MAGILKMALLGWIEPLLWYKSMSARYVQNSRKKCILALWVYYTLIMLKQFITDIAGNTFLQGIAMAAIEFYVILATVFFFKGRLRNKFISVFVYYCILLAAELLVVKSSVVLLHTDVDTLFQNQMAYNICGLLITLVKAIACYCFFGSLRVREFLYYNLERIGWSGMIGAMLFYLLARRSQHEKQFNIFIFEDTVQILFLFNVFSVGIALKKKDGDILDLQQDISQSRERSALVQDIDRFKHSYAINKLVMQNLLQNQQYNELGNYMEETFKEVEKAALLFSHSNLSIRILISRFIKTARKMGISFSARIQIEEFGMEEEDICTILQNLISNGLEAAAKVPQDIAYVSLQILSNGDEYEIRCSNNCMGTVDFTKTSKPDQQMHGFGGGIIDRTVKKYYGIIKRQYRKTEQEGIGRVTISIRVPFGEGLEKSYISRKKVNL</sequence>
<feature type="domain" description="Sensor histidine kinase NatK-like C-terminal" evidence="2">
    <location>
        <begin position="318"/>
        <end position="405"/>
    </location>
</feature>
<feature type="transmembrane region" description="Helical" evidence="1">
    <location>
        <begin position="188"/>
        <end position="210"/>
    </location>
</feature>
<protein>
    <submittedName>
        <fullName evidence="3">GHKL domain-containing protein</fullName>
    </submittedName>
</protein>
<feature type="transmembrane region" description="Helical" evidence="1">
    <location>
        <begin position="125"/>
        <end position="146"/>
    </location>
</feature>
<dbReference type="InterPro" id="IPR032834">
    <property type="entry name" value="NatK-like_C"/>
</dbReference>
<gene>
    <name evidence="3" type="ORF">SAMN04487772_109104</name>
</gene>
<feature type="transmembrane region" description="Helical" evidence="1">
    <location>
        <begin position="58"/>
        <end position="80"/>
    </location>
</feature>
<feature type="transmembrane region" description="Helical" evidence="1">
    <location>
        <begin position="92"/>
        <end position="113"/>
    </location>
</feature>
<keyword evidence="4" id="KW-1185">Reference proteome</keyword>
<name>A0A1I0CCB1_9FIRM</name>
<organism evidence="3 4">
    <name type="scientific">[Clostridium] polysaccharolyticum</name>
    <dbReference type="NCBI Taxonomy" id="29364"/>
    <lineage>
        <taxon>Bacteria</taxon>
        <taxon>Bacillati</taxon>
        <taxon>Bacillota</taxon>
        <taxon>Clostridia</taxon>
        <taxon>Lachnospirales</taxon>
        <taxon>Lachnospiraceae</taxon>
    </lineage>
</organism>
<dbReference type="Proteomes" id="UP000199800">
    <property type="component" value="Unassembled WGS sequence"/>
</dbReference>
<dbReference type="RefSeq" id="WP_092477710.1">
    <property type="nucleotide sequence ID" value="NZ_FOHN01000009.1"/>
</dbReference>
<evidence type="ECO:0000259" key="2">
    <source>
        <dbReference type="Pfam" id="PF14501"/>
    </source>
</evidence>
<dbReference type="Gene3D" id="3.30.565.10">
    <property type="entry name" value="Histidine kinase-like ATPase, C-terminal domain"/>
    <property type="match status" value="1"/>
</dbReference>
<accession>A0A1I0CCB1</accession>
<dbReference type="STRING" id="29364.SAMN04487772_109104"/>
<dbReference type="EMBL" id="FOHN01000009">
    <property type="protein sequence ID" value="SET16640.1"/>
    <property type="molecule type" value="Genomic_DNA"/>
</dbReference>
<feature type="transmembrane region" description="Helical" evidence="1">
    <location>
        <begin position="34"/>
        <end position="52"/>
    </location>
</feature>
<keyword evidence="1" id="KW-0812">Transmembrane</keyword>
<reference evidence="3 4" key="1">
    <citation type="submission" date="2016-10" db="EMBL/GenBank/DDBJ databases">
        <authorList>
            <person name="de Groot N.N."/>
        </authorList>
    </citation>
    <scope>NUCLEOTIDE SEQUENCE [LARGE SCALE GENOMIC DNA]</scope>
    <source>
        <strain evidence="3 4">DSM 1801</strain>
    </source>
</reference>